<dbReference type="EMBL" id="AXCJ01000008">
    <property type="protein sequence ID" value="ETO91152.1"/>
    <property type="molecule type" value="Genomic_DNA"/>
</dbReference>
<protein>
    <submittedName>
        <fullName evidence="1">Uncharacterized protein</fullName>
    </submittedName>
</protein>
<dbReference type="Proteomes" id="UP000018951">
    <property type="component" value="Unassembled WGS sequence"/>
</dbReference>
<sequence>MRRTEKEEKEEMKISYKKISKKPQVFVRLFGIKVERFSRILRKVQLIWKQGTERNKKTV</sequence>
<dbReference type="STRING" id="1401685.P857_639"/>
<evidence type="ECO:0000313" key="2">
    <source>
        <dbReference type="Proteomes" id="UP000018951"/>
    </source>
</evidence>
<keyword evidence="2" id="KW-1185">Reference proteome</keyword>
<comment type="caution">
    <text evidence="1">The sequence shown here is derived from an EMBL/GenBank/DDBJ whole genome shotgun (WGS) entry which is preliminary data.</text>
</comment>
<reference evidence="1 2" key="1">
    <citation type="journal article" date="2013" name="PLoS ONE">
        <title>Bacterial endosymbiosis in a chordate host: long-term co-evolution and conservation of secondary metabolism.</title>
        <authorList>
            <person name="Kwan J.C."/>
            <person name="Schmidt E.W."/>
        </authorList>
    </citation>
    <scope>NUCLEOTIDE SEQUENCE [LARGE SCALE GENOMIC DNA]</scope>
    <source>
        <strain evidence="2">L6</strain>
    </source>
</reference>
<evidence type="ECO:0000313" key="1">
    <source>
        <dbReference type="EMBL" id="ETO91152.1"/>
    </source>
</evidence>
<accession>W2V0G8</accession>
<name>W2V0G8_9RICK</name>
<proteinExistence type="predicted"/>
<organism evidence="1 2">
    <name type="scientific">Candidatus Xenolissoclinum pacificiensis L6</name>
    <dbReference type="NCBI Taxonomy" id="1401685"/>
    <lineage>
        <taxon>Bacteria</taxon>
        <taxon>Pseudomonadati</taxon>
        <taxon>Pseudomonadota</taxon>
        <taxon>Alphaproteobacteria</taxon>
        <taxon>Rickettsiales</taxon>
        <taxon>Anaplasmataceae</taxon>
        <taxon>Candidatus Xenolissoclinum</taxon>
    </lineage>
</organism>
<dbReference type="AlphaFoldDB" id="W2V0G8"/>
<gene>
    <name evidence="1" type="ORF">P857_639</name>
</gene>